<feature type="region of interest" description="Disordered" evidence="1">
    <location>
        <begin position="212"/>
        <end position="231"/>
    </location>
</feature>
<proteinExistence type="predicted"/>
<feature type="signal peptide" evidence="2">
    <location>
        <begin position="1"/>
        <end position="23"/>
    </location>
</feature>
<gene>
    <name evidence="3" type="ORF">B6D08_08340</name>
</gene>
<sequence>MIRSLKTTRYALLLLPFFQLSYANLTVETAKTIQGTVPRLSEELENDLKNTGELKPLFGLRVGNKSYYGQKEIDELPISVSYPFKNKIVPAKIKQPAEHEYFDRDGDKLSYITPIDPIKDIEMQWYYTDASGKPVPFTPQDDETFCSMAALGHYAPITVKLSTDLVLFSEHGDPSYNTYPNKEIQKKPSATFTILEDVGVCFAKPSLKPNDAKNGDKKHWDPKNGFLNQSNVDPTKNFPTTGFVYAQFELMLAKDGMEKDYDWYVKKGSDLVTVNQNIVTFNGPDAMDPGKAWNHVMGGSGNGYPVIIEGRNTKTGKTIQYAFTITKWFDAWKQEYDKSQWKSFTTDPFTIEEACGAKSGHYRISRTFDMSDAIILPPKKNHRVQIHRQIGALISEWGEIDQKRYPNSFGPEVGGIKKRFYVFDENATDDGGRYCDVHLDDAKYHCRANEDENKNAVCVSYRP</sequence>
<organism evidence="3 4">
    <name type="scientific">Gilliamella apicola</name>
    <dbReference type="NCBI Taxonomy" id="1196095"/>
    <lineage>
        <taxon>Bacteria</taxon>
        <taxon>Pseudomonadati</taxon>
        <taxon>Pseudomonadota</taxon>
        <taxon>Gammaproteobacteria</taxon>
        <taxon>Orbales</taxon>
        <taxon>Orbaceae</taxon>
        <taxon>Gilliamella</taxon>
    </lineage>
</organism>
<reference evidence="3 4" key="1">
    <citation type="submission" date="2017-03" db="EMBL/GenBank/DDBJ databases">
        <title>Comparative genomics of honeybee gut symbionts reveal geographically distinct and subgroup specific antibiotic resistance.</title>
        <authorList>
            <person name="Ludvigsen J."/>
            <person name="Porcellato D."/>
            <person name="Labee-Lund T.M."/>
            <person name="Amdam G.V."/>
            <person name="Rudi K."/>
        </authorList>
    </citation>
    <scope>NUCLEOTIDE SEQUENCE [LARGE SCALE GENOMIC DNA]</scope>
    <source>
        <strain evidence="3 4">A-7-12</strain>
    </source>
</reference>
<feature type="chain" id="PRO_5013235615" evidence="2">
    <location>
        <begin position="24"/>
        <end position="463"/>
    </location>
</feature>
<evidence type="ECO:0000313" key="3">
    <source>
        <dbReference type="EMBL" id="OTP99258.1"/>
    </source>
</evidence>
<dbReference type="Gene3D" id="2.60.40.1080">
    <property type="match status" value="1"/>
</dbReference>
<keyword evidence="2" id="KW-0732">Signal</keyword>
<evidence type="ECO:0000313" key="4">
    <source>
        <dbReference type="Proteomes" id="UP000194977"/>
    </source>
</evidence>
<protein>
    <submittedName>
        <fullName evidence="3">Uncharacterized protein</fullName>
    </submittedName>
</protein>
<comment type="caution">
    <text evidence="3">The sequence shown here is derived from an EMBL/GenBank/DDBJ whole genome shotgun (WGS) entry which is preliminary data.</text>
</comment>
<evidence type="ECO:0000256" key="2">
    <source>
        <dbReference type="SAM" id="SignalP"/>
    </source>
</evidence>
<dbReference type="RefSeq" id="WP_086307617.1">
    <property type="nucleotide sequence ID" value="NZ_MZNE01000112.1"/>
</dbReference>
<dbReference type="EMBL" id="NARP01000019">
    <property type="protein sequence ID" value="OTP99258.1"/>
    <property type="molecule type" value="Genomic_DNA"/>
</dbReference>
<dbReference type="OrthoDB" id="7066358at2"/>
<dbReference type="Proteomes" id="UP000194977">
    <property type="component" value="Unassembled WGS sequence"/>
</dbReference>
<feature type="compositionally biased region" description="Basic and acidic residues" evidence="1">
    <location>
        <begin position="212"/>
        <end position="222"/>
    </location>
</feature>
<name>A0A242NGZ8_9GAMM</name>
<dbReference type="AlphaFoldDB" id="A0A242NGZ8"/>
<accession>A0A242NGZ8</accession>
<evidence type="ECO:0000256" key="1">
    <source>
        <dbReference type="SAM" id="MobiDB-lite"/>
    </source>
</evidence>